<comment type="caution">
    <text evidence="6">The sequence shown here is derived from an EMBL/GenBank/DDBJ whole genome shotgun (WGS) entry which is preliminary data.</text>
</comment>
<dbReference type="GO" id="GO:0005886">
    <property type="term" value="C:plasma membrane"/>
    <property type="evidence" value="ECO:0007669"/>
    <property type="project" value="TreeGrafter"/>
</dbReference>
<dbReference type="PANTHER" id="PTHR23501">
    <property type="entry name" value="MAJOR FACILITATOR SUPERFAMILY"/>
    <property type="match status" value="1"/>
</dbReference>
<dbReference type="Proteomes" id="UP000308014">
    <property type="component" value="Unassembled WGS sequence"/>
</dbReference>
<evidence type="ECO:0000256" key="4">
    <source>
        <dbReference type="ARBA" id="ARBA00023136"/>
    </source>
</evidence>
<keyword evidence="3 5" id="KW-1133">Transmembrane helix</keyword>
<keyword evidence="2 5" id="KW-0812">Transmembrane</keyword>
<sequence>MLPRGGVSTLISNGRIIALLVVFGILAIAFCTNEWRCKEKATILPYITRQRTLIFACVYAFFISSTVFVTLYFLPI</sequence>
<dbReference type="EMBL" id="QZAJ01001213">
    <property type="protein sequence ID" value="THW02933.1"/>
    <property type="molecule type" value="Genomic_DNA"/>
</dbReference>
<protein>
    <submittedName>
        <fullName evidence="6">Uncharacterized protein</fullName>
    </submittedName>
</protein>
<evidence type="ECO:0000256" key="2">
    <source>
        <dbReference type="ARBA" id="ARBA00022692"/>
    </source>
</evidence>
<feature type="transmembrane region" description="Helical" evidence="5">
    <location>
        <begin position="12"/>
        <end position="32"/>
    </location>
</feature>
<evidence type="ECO:0000256" key="1">
    <source>
        <dbReference type="ARBA" id="ARBA00004141"/>
    </source>
</evidence>
<evidence type="ECO:0000313" key="7">
    <source>
        <dbReference type="Proteomes" id="UP000308014"/>
    </source>
</evidence>
<dbReference type="PANTHER" id="PTHR23501:SF198">
    <property type="entry name" value="AZOLE RESISTANCE PROTEIN 1-RELATED"/>
    <property type="match status" value="1"/>
</dbReference>
<keyword evidence="4 5" id="KW-0472">Membrane</keyword>
<accession>A0A4S8UWB4</accession>
<evidence type="ECO:0000256" key="3">
    <source>
        <dbReference type="ARBA" id="ARBA00022989"/>
    </source>
</evidence>
<gene>
    <name evidence="6" type="ORF">D6D24_10755</name>
</gene>
<organism evidence="6 7">
    <name type="scientific">Aureobasidium pullulans</name>
    <name type="common">Black yeast</name>
    <name type="synonym">Pullularia pullulans</name>
    <dbReference type="NCBI Taxonomy" id="5580"/>
    <lineage>
        <taxon>Eukaryota</taxon>
        <taxon>Fungi</taxon>
        <taxon>Dikarya</taxon>
        <taxon>Ascomycota</taxon>
        <taxon>Pezizomycotina</taxon>
        <taxon>Dothideomycetes</taxon>
        <taxon>Dothideomycetidae</taxon>
        <taxon>Dothideales</taxon>
        <taxon>Saccotheciaceae</taxon>
        <taxon>Aureobasidium</taxon>
    </lineage>
</organism>
<proteinExistence type="predicted"/>
<evidence type="ECO:0000313" key="6">
    <source>
        <dbReference type="EMBL" id="THW02933.1"/>
    </source>
</evidence>
<comment type="subcellular location">
    <subcellularLocation>
        <location evidence="1">Membrane</location>
        <topology evidence="1">Multi-pass membrane protein</topology>
    </subcellularLocation>
</comment>
<name>A0A4S8UWB4_AURPU</name>
<dbReference type="AlphaFoldDB" id="A0A4S8UWB4"/>
<evidence type="ECO:0000256" key="5">
    <source>
        <dbReference type="SAM" id="Phobius"/>
    </source>
</evidence>
<reference evidence="6 7" key="1">
    <citation type="submission" date="2018-10" db="EMBL/GenBank/DDBJ databases">
        <title>Fifty Aureobasidium pullulans genomes reveal a recombining polyextremotolerant generalist.</title>
        <authorList>
            <person name="Gostincar C."/>
            <person name="Turk M."/>
            <person name="Zajc J."/>
            <person name="Gunde-Cimerman N."/>
        </authorList>
    </citation>
    <scope>NUCLEOTIDE SEQUENCE [LARGE SCALE GENOMIC DNA]</scope>
    <source>
        <strain evidence="6 7">EXF-11318</strain>
    </source>
</reference>
<feature type="transmembrane region" description="Helical" evidence="5">
    <location>
        <begin position="53"/>
        <end position="74"/>
    </location>
</feature>
<dbReference type="GO" id="GO:0022857">
    <property type="term" value="F:transmembrane transporter activity"/>
    <property type="evidence" value="ECO:0007669"/>
    <property type="project" value="TreeGrafter"/>
</dbReference>